<dbReference type="GeneID" id="86064919"/>
<name>A0A2V3XUZ4_9FIRM</name>
<dbReference type="EMBL" id="QJKD01000028">
    <property type="protein sequence ID" value="PXX44284.1"/>
    <property type="molecule type" value="Genomic_DNA"/>
</dbReference>
<accession>A0A2V3XUZ4</accession>
<evidence type="ECO:0000313" key="3">
    <source>
        <dbReference type="Proteomes" id="UP000248057"/>
    </source>
</evidence>
<dbReference type="AlphaFoldDB" id="A0A2V3XUZ4"/>
<evidence type="ECO:0000256" key="1">
    <source>
        <dbReference type="SAM" id="MobiDB-lite"/>
    </source>
</evidence>
<feature type="compositionally biased region" description="Basic and acidic residues" evidence="1">
    <location>
        <begin position="133"/>
        <end position="143"/>
    </location>
</feature>
<gene>
    <name evidence="2" type="ORF">DFR60_1286</name>
</gene>
<comment type="caution">
    <text evidence="2">The sequence shown here is derived from an EMBL/GenBank/DDBJ whole genome shotgun (WGS) entry which is preliminary data.</text>
</comment>
<feature type="region of interest" description="Disordered" evidence="1">
    <location>
        <begin position="133"/>
        <end position="157"/>
    </location>
</feature>
<keyword evidence="3" id="KW-1185">Reference proteome</keyword>
<evidence type="ECO:0000313" key="2">
    <source>
        <dbReference type="EMBL" id="PXX44284.1"/>
    </source>
</evidence>
<sequence>MEKNKKYQIIRKGYRGEAKRDASSKIRGFLFQDLIAIRWLVNPSTESVCSEYIEDVIVFGKDATYVIQAKYYPSSGIVKNEIMRELYYQYLRMQLLGYEKIKPVLAAYYPHKMRKPSENKMWSYIKNEDQAIKPNKEDKKTTENSEGIESDEEDKTIVESSKDIEEWLEKEVYARNKEEAENAFFEKYASNDTIKEFINDLEIDTNYKEIGKYREEVAKELEKINFPECIILDKEQKTSILIGLAVQYIQGKYNEKTNGTDLLEEILCTREKFLEYLRKNLCVETDERIAAYLQSVILDVTDEILTGSPNMGEEQIKLLECIQENTADWMRQLVSNSNGRLQLLNTVSGMSPKRLEKYEEKSISEQYGIIREHREKIEFFLRYLWKIMMNINQDLLQESHLTESQKERLMPRHYIDSGEERYISLHFPKEEVQAVTIVSPAVRPNAGGTLANIFSRMREFQPEKWYMCGDYHGIYKYDMDISQIKEAHMVSALEEKCFRIECMECIVIEDGCWNQTEVCEETIFTNTCVKGEEEK</sequence>
<dbReference type="Proteomes" id="UP000248057">
    <property type="component" value="Unassembled WGS sequence"/>
</dbReference>
<organism evidence="2 3">
    <name type="scientific">Hungatella effluvii</name>
    <dbReference type="NCBI Taxonomy" id="1096246"/>
    <lineage>
        <taxon>Bacteria</taxon>
        <taxon>Bacillati</taxon>
        <taxon>Bacillota</taxon>
        <taxon>Clostridia</taxon>
        <taxon>Lachnospirales</taxon>
        <taxon>Lachnospiraceae</taxon>
        <taxon>Hungatella</taxon>
    </lineage>
</organism>
<reference evidence="2 3" key="1">
    <citation type="submission" date="2018-05" db="EMBL/GenBank/DDBJ databases">
        <title>Genomic Encyclopedia of Type Strains, Phase IV (KMG-IV): sequencing the most valuable type-strain genomes for metagenomic binning, comparative biology and taxonomic classification.</title>
        <authorList>
            <person name="Goeker M."/>
        </authorList>
    </citation>
    <scope>NUCLEOTIDE SEQUENCE [LARGE SCALE GENOMIC DNA]</scope>
    <source>
        <strain evidence="2 3">DSM 24995</strain>
    </source>
</reference>
<dbReference type="RefSeq" id="WP_110326521.1">
    <property type="nucleotide sequence ID" value="NZ_QJKD01000028.1"/>
</dbReference>
<protein>
    <submittedName>
        <fullName evidence="2">Uncharacterized protein</fullName>
    </submittedName>
</protein>
<proteinExistence type="predicted"/>